<gene>
    <name evidence="1" type="ORF">DY000_02010240</name>
</gene>
<reference evidence="1 2" key="1">
    <citation type="journal article" date="2020" name="BMC Genomics">
        <title>Intraspecific diversification of the crop wild relative Brassica cretica Lam. using demographic model selection.</title>
        <authorList>
            <person name="Kioukis A."/>
            <person name="Michalopoulou V.A."/>
            <person name="Briers L."/>
            <person name="Pirintsos S."/>
            <person name="Studholme D.J."/>
            <person name="Pavlidis P."/>
            <person name="Sarris P.F."/>
        </authorList>
    </citation>
    <scope>NUCLEOTIDE SEQUENCE [LARGE SCALE GENOMIC DNA]</scope>
    <source>
        <strain evidence="2">cv. PFS-1207/04</strain>
    </source>
</reference>
<sequence length="111" mass="12542">MADGIPTTSNFWFSSEIGRQFVTNVRRHLSPSEPPSEFGVFSCSVIAKIWVSISIYPFYKIDIQGLENLPPSDTPAQDRDIRDSGYGWAMWMMGVDCLKRCMELVKKGTSD</sequence>
<evidence type="ECO:0000313" key="1">
    <source>
        <dbReference type="EMBL" id="KAF3544141.1"/>
    </source>
</evidence>
<dbReference type="Proteomes" id="UP000266723">
    <property type="component" value="Unassembled WGS sequence"/>
</dbReference>
<proteinExistence type="predicted"/>
<organism evidence="1 2">
    <name type="scientific">Brassica cretica</name>
    <name type="common">Mustard</name>
    <dbReference type="NCBI Taxonomy" id="69181"/>
    <lineage>
        <taxon>Eukaryota</taxon>
        <taxon>Viridiplantae</taxon>
        <taxon>Streptophyta</taxon>
        <taxon>Embryophyta</taxon>
        <taxon>Tracheophyta</taxon>
        <taxon>Spermatophyta</taxon>
        <taxon>Magnoliopsida</taxon>
        <taxon>eudicotyledons</taxon>
        <taxon>Gunneridae</taxon>
        <taxon>Pentapetalae</taxon>
        <taxon>rosids</taxon>
        <taxon>malvids</taxon>
        <taxon>Brassicales</taxon>
        <taxon>Brassicaceae</taxon>
        <taxon>Brassiceae</taxon>
        <taxon>Brassica</taxon>
    </lineage>
</organism>
<accession>A0ABQ7BXQ7</accession>
<protein>
    <submittedName>
        <fullName evidence="1">Uncharacterized protein</fullName>
    </submittedName>
</protein>
<name>A0ABQ7BXQ7_BRACR</name>
<evidence type="ECO:0000313" key="2">
    <source>
        <dbReference type="Proteomes" id="UP000266723"/>
    </source>
</evidence>
<dbReference type="EMBL" id="QGKV02000832">
    <property type="protein sequence ID" value="KAF3544141.1"/>
    <property type="molecule type" value="Genomic_DNA"/>
</dbReference>
<comment type="caution">
    <text evidence="1">The sequence shown here is derived from an EMBL/GenBank/DDBJ whole genome shotgun (WGS) entry which is preliminary data.</text>
</comment>
<keyword evidence="2" id="KW-1185">Reference proteome</keyword>